<dbReference type="AlphaFoldDB" id="A0A6L8T0A0"/>
<evidence type="ECO:0000313" key="2">
    <source>
        <dbReference type="EMBL" id="MZL32987.1"/>
    </source>
</evidence>
<dbReference type="Gene3D" id="2.30.30.40">
    <property type="entry name" value="SH3 Domains"/>
    <property type="match status" value="2"/>
</dbReference>
<dbReference type="EMBL" id="WWVQ01000013">
    <property type="protein sequence ID" value="MZL32987.1"/>
    <property type="molecule type" value="Genomic_DNA"/>
</dbReference>
<dbReference type="Pfam" id="PF08239">
    <property type="entry name" value="SH3_3"/>
    <property type="match status" value="1"/>
</dbReference>
<comment type="caution">
    <text evidence="2">The sequence shown here is derived from an EMBL/GenBank/DDBJ whole genome shotgun (WGS) entry which is preliminary data.</text>
</comment>
<evidence type="ECO:0000259" key="1">
    <source>
        <dbReference type="Pfam" id="PF08239"/>
    </source>
</evidence>
<protein>
    <submittedName>
        <fullName evidence="2">SH3 domain-containing protein</fullName>
    </submittedName>
</protein>
<feature type="domain" description="SH3b" evidence="1">
    <location>
        <begin position="79"/>
        <end position="129"/>
    </location>
</feature>
<organism evidence="2 3">
    <name type="scientific">Blautia wexlerae</name>
    <dbReference type="NCBI Taxonomy" id="418240"/>
    <lineage>
        <taxon>Bacteria</taxon>
        <taxon>Bacillati</taxon>
        <taxon>Bacillota</taxon>
        <taxon>Clostridia</taxon>
        <taxon>Lachnospirales</taxon>
        <taxon>Lachnospiraceae</taxon>
        <taxon>Blautia</taxon>
    </lineage>
</organism>
<sequence length="133" mass="14205">MRCGAGVEYDKVLPDMISNGTVLTVTQEAVASDGNSWGYTNYNGTYGWIALTQVTKYEEPTEGAPIPHTRYVINCNESITLRTNPDVNAAEICQIPLGTAVATFGDAGNGFISVYYQGSSGYCLASYLSAPVD</sequence>
<dbReference type="InterPro" id="IPR003646">
    <property type="entry name" value="SH3-like_bac-type"/>
</dbReference>
<accession>A0A6L8T0A0</accession>
<evidence type="ECO:0000313" key="3">
    <source>
        <dbReference type="Proteomes" id="UP000477285"/>
    </source>
</evidence>
<reference evidence="2 3" key="1">
    <citation type="journal article" date="2019" name="Nat. Med.">
        <title>A library of human gut bacterial isolates paired with longitudinal multiomics data enables mechanistic microbiome research.</title>
        <authorList>
            <person name="Poyet M."/>
            <person name="Groussin M."/>
            <person name="Gibbons S.M."/>
            <person name="Avila-Pacheco J."/>
            <person name="Jiang X."/>
            <person name="Kearney S.M."/>
            <person name="Perrotta A.R."/>
            <person name="Berdy B."/>
            <person name="Zhao S."/>
            <person name="Lieberman T.D."/>
            <person name="Swanson P.K."/>
            <person name="Smith M."/>
            <person name="Roesemann S."/>
            <person name="Alexander J.E."/>
            <person name="Rich S.A."/>
            <person name="Livny J."/>
            <person name="Vlamakis H."/>
            <person name="Clish C."/>
            <person name="Bullock K."/>
            <person name="Deik A."/>
            <person name="Scott J."/>
            <person name="Pierce K.A."/>
            <person name="Xavier R.J."/>
            <person name="Alm E.J."/>
        </authorList>
    </citation>
    <scope>NUCLEOTIDE SEQUENCE [LARGE SCALE GENOMIC DNA]</scope>
    <source>
        <strain evidence="2 3">BIOML-A1</strain>
    </source>
</reference>
<gene>
    <name evidence="2" type="ORF">GT728_07175</name>
</gene>
<proteinExistence type="predicted"/>
<dbReference type="Proteomes" id="UP000477285">
    <property type="component" value="Unassembled WGS sequence"/>
</dbReference>
<name>A0A6L8T0A0_9FIRM</name>